<dbReference type="KEGG" id="acy:Anacy_3624"/>
<sequence length="70" mass="8085">MTEVIEIPVSLTYFQLPEAVQARLQFLLYRQDDGEELTLAERNEAEGLVDLAEFLSLLSLRSQRIMWDGL</sequence>
<organism evidence="1 2">
    <name type="scientific">Anabaena cylindrica (strain ATCC 27899 / PCC 7122)</name>
    <dbReference type="NCBI Taxonomy" id="272123"/>
    <lineage>
        <taxon>Bacteria</taxon>
        <taxon>Bacillati</taxon>
        <taxon>Cyanobacteriota</taxon>
        <taxon>Cyanophyceae</taxon>
        <taxon>Nostocales</taxon>
        <taxon>Nostocaceae</taxon>
        <taxon>Anabaena</taxon>
    </lineage>
</organism>
<evidence type="ECO:0000313" key="1">
    <source>
        <dbReference type="EMBL" id="AFZ59017.1"/>
    </source>
</evidence>
<proteinExistence type="predicted"/>
<dbReference type="OrthoDB" id="465542at2"/>
<dbReference type="EMBL" id="CP003659">
    <property type="protein sequence ID" value="AFZ59017.1"/>
    <property type="molecule type" value="Genomic_DNA"/>
</dbReference>
<accession>K9ZKC5</accession>
<dbReference type="RefSeq" id="WP_015215639.1">
    <property type="nucleotide sequence ID" value="NC_019771.1"/>
</dbReference>
<dbReference type="Proteomes" id="UP000010474">
    <property type="component" value="Chromosome"/>
</dbReference>
<keyword evidence="2" id="KW-1185">Reference proteome</keyword>
<gene>
    <name evidence="1" type="ordered locus">Anacy_3624</name>
</gene>
<dbReference type="HOGENOM" id="CLU_202384_0_0_3"/>
<evidence type="ECO:0000313" key="2">
    <source>
        <dbReference type="Proteomes" id="UP000010474"/>
    </source>
</evidence>
<dbReference type="PATRIC" id="fig|272123.3.peg.3941"/>
<dbReference type="STRING" id="272123.Anacy_3624"/>
<name>K9ZKC5_ANACC</name>
<dbReference type="AlphaFoldDB" id="K9ZKC5"/>
<protein>
    <submittedName>
        <fullName evidence="1">Uncharacterized protein</fullName>
    </submittedName>
</protein>
<dbReference type="eggNOG" id="ENOG50330WJ">
    <property type="taxonomic scope" value="Bacteria"/>
</dbReference>
<reference evidence="2" key="1">
    <citation type="journal article" date="2013" name="Proc. Natl. Acad. Sci. U.S.A.">
        <title>Improving the coverage of the cyanobacterial phylum using diversity-driven genome sequencing.</title>
        <authorList>
            <person name="Shih P.M."/>
            <person name="Wu D."/>
            <person name="Latifi A."/>
            <person name="Axen S.D."/>
            <person name="Fewer D.P."/>
            <person name="Talla E."/>
            <person name="Calteau A."/>
            <person name="Cai F."/>
            <person name="Tandeau de Marsac N."/>
            <person name="Rippka R."/>
            <person name="Herdman M."/>
            <person name="Sivonen K."/>
            <person name="Coursin T."/>
            <person name="Laurent T."/>
            <person name="Goodwin L."/>
            <person name="Nolan M."/>
            <person name="Davenport K.W."/>
            <person name="Han C.S."/>
            <person name="Rubin E.M."/>
            <person name="Eisen J.A."/>
            <person name="Woyke T."/>
            <person name="Gugger M."/>
            <person name="Kerfeld C.A."/>
        </authorList>
    </citation>
    <scope>NUCLEOTIDE SEQUENCE [LARGE SCALE GENOMIC DNA]</scope>
    <source>
        <strain evidence="2">ATCC 27899 / PCC 7122</strain>
    </source>
</reference>